<comment type="caution">
    <text evidence="3">The sequence shown here is derived from an EMBL/GenBank/DDBJ whole genome shotgun (WGS) entry which is preliminary data.</text>
</comment>
<feature type="compositionally biased region" description="Low complexity" evidence="1">
    <location>
        <begin position="119"/>
        <end position="132"/>
    </location>
</feature>
<accession>A0AAE0X0L5</accession>
<keyword evidence="2" id="KW-1133">Transmembrane helix</keyword>
<organism evidence="3 4">
    <name type="scientific">Podospora appendiculata</name>
    <dbReference type="NCBI Taxonomy" id="314037"/>
    <lineage>
        <taxon>Eukaryota</taxon>
        <taxon>Fungi</taxon>
        <taxon>Dikarya</taxon>
        <taxon>Ascomycota</taxon>
        <taxon>Pezizomycotina</taxon>
        <taxon>Sordariomycetes</taxon>
        <taxon>Sordariomycetidae</taxon>
        <taxon>Sordariales</taxon>
        <taxon>Podosporaceae</taxon>
        <taxon>Podospora</taxon>
    </lineage>
</organism>
<keyword evidence="2" id="KW-0812">Transmembrane</keyword>
<dbReference type="EMBL" id="JAULSO010000005">
    <property type="protein sequence ID" value="KAK3682212.1"/>
    <property type="molecule type" value="Genomic_DNA"/>
</dbReference>
<feature type="compositionally biased region" description="Basic residues" evidence="1">
    <location>
        <begin position="135"/>
        <end position="164"/>
    </location>
</feature>
<sequence>MTPGNEVRLKFFSFLFVVFVLWIICEVWLARLKKQAKKELAARKDLEHAITSATDRPVDINLLVAARGDMIPLQPLPRRRHRAPNPEVFMMSGAIQHGDPLSSTIPEHFNMPDPVQDRPASAPSAPSTPVPARKIFVRKPVRGYRKPVRVHRKPLRKQRRKPRAVRPVVKMETVLEE</sequence>
<evidence type="ECO:0000256" key="2">
    <source>
        <dbReference type="SAM" id="Phobius"/>
    </source>
</evidence>
<name>A0AAE0X0L5_9PEZI</name>
<dbReference type="AlphaFoldDB" id="A0AAE0X0L5"/>
<feature type="transmembrane region" description="Helical" evidence="2">
    <location>
        <begin position="12"/>
        <end position="30"/>
    </location>
</feature>
<proteinExistence type="predicted"/>
<reference evidence="3" key="1">
    <citation type="journal article" date="2023" name="Mol. Phylogenet. Evol.">
        <title>Genome-scale phylogeny and comparative genomics of the fungal order Sordariales.</title>
        <authorList>
            <person name="Hensen N."/>
            <person name="Bonometti L."/>
            <person name="Westerberg I."/>
            <person name="Brannstrom I.O."/>
            <person name="Guillou S."/>
            <person name="Cros-Aarteil S."/>
            <person name="Calhoun S."/>
            <person name="Haridas S."/>
            <person name="Kuo A."/>
            <person name="Mondo S."/>
            <person name="Pangilinan J."/>
            <person name="Riley R."/>
            <person name="LaButti K."/>
            <person name="Andreopoulos B."/>
            <person name="Lipzen A."/>
            <person name="Chen C."/>
            <person name="Yan M."/>
            <person name="Daum C."/>
            <person name="Ng V."/>
            <person name="Clum A."/>
            <person name="Steindorff A."/>
            <person name="Ohm R.A."/>
            <person name="Martin F."/>
            <person name="Silar P."/>
            <person name="Natvig D.O."/>
            <person name="Lalanne C."/>
            <person name="Gautier V."/>
            <person name="Ament-Velasquez S.L."/>
            <person name="Kruys A."/>
            <person name="Hutchinson M.I."/>
            <person name="Powell A.J."/>
            <person name="Barry K."/>
            <person name="Miller A.N."/>
            <person name="Grigoriev I.V."/>
            <person name="Debuchy R."/>
            <person name="Gladieux P."/>
            <person name="Hiltunen Thoren M."/>
            <person name="Johannesson H."/>
        </authorList>
    </citation>
    <scope>NUCLEOTIDE SEQUENCE</scope>
    <source>
        <strain evidence="3">CBS 314.62</strain>
    </source>
</reference>
<gene>
    <name evidence="3" type="ORF">B0T22DRAFT_444448</name>
</gene>
<feature type="region of interest" description="Disordered" evidence="1">
    <location>
        <begin position="111"/>
        <end position="166"/>
    </location>
</feature>
<reference evidence="3" key="2">
    <citation type="submission" date="2023-06" db="EMBL/GenBank/DDBJ databases">
        <authorList>
            <consortium name="Lawrence Berkeley National Laboratory"/>
            <person name="Haridas S."/>
            <person name="Hensen N."/>
            <person name="Bonometti L."/>
            <person name="Westerberg I."/>
            <person name="Brannstrom I.O."/>
            <person name="Guillou S."/>
            <person name="Cros-Aarteil S."/>
            <person name="Calhoun S."/>
            <person name="Kuo A."/>
            <person name="Mondo S."/>
            <person name="Pangilinan J."/>
            <person name="Riley R."/>
            <person name="Labutti K."/>
            <person name="Andreopoulos B."/>
            <person name="Lipzen A."/>
            <person name="Chen C."/>
            <person name="Yanf M."/>
            <person name="Daum C."/>
            <person name="Ng V."/>
            <person name="Clum A."/>
            <person name="Steindorff A."/>
            <person name="Ohm R."/>
            <person name="Martin F."/>
            <person name="Silar P."/>
            <person name="Natvig D."/>
            <person name="Lalanne C."/>
            <person name="Gautier V."/>
            <person name="Ament-Velasquez S.L."/>
            <person name="Kruys A."/>
            <person name="Hutchinson M.I."/>
            <person name="Powell A.J."/>
            <person name="Barry K."/>
            <person name="Miller A.N."/>
            <person name="Grigoriev I.V."/>
            <person name="Debuchy R."/>
            <person name="Gladieux P."/>
            <person name="Thoren M.H."/>
            <person name="Johannesson H."/>
        </authorList>
    </citation>
    <scope>NUCLEOTIDE SEQUENCE</scope>
    <source>
        <strain evidence="3">CBS 314.62</strain>
    </source>
</reference>
<evidence type="ECO:0000313" key="4">
    <source>
        <dbReference type="Proteomes" id="UP001270362"/>
    </source>
</evidence>
<protein>
    <submittedName>
        <fullName evidence="3">Uncharacterized protein</fullName>
    </submittedName>
</protein>
<evidence type="ECO:0000313" key="3">
    <source>
        <dbReference type="EMBL" id="KAK3682212.1"/>
    </source>
</evidence>
<keyword evidence="4" id="KW-1185">Reference proteome</keyword>
<evidence type="ECO:0000256" key="1">
    <source>
        <dbReference type="SAM" id="MobiDB-lite"/>
    </source>
</evidence>
<keyword evidence="2" id="KW-0472">Membrane</keyword>
<dbReference type="Proteomes" id="UP001270362">
    <property type="component" value="Unassembled WGS sequence"/>
</dbReference>